<keyword evidence="2 7" id="KW-0132">Cell division</keyword>
<evidence type="ECO:0000256" key="4">
    <source>
        <dbReference type="ARBA" id="ARBA00022989"/>
    </source>
</evidence>
<keyword evidence="10" id="KW-1185">Reference proteome</keyword>
<dbReference type="HAMAP" id="MF_00631">
    <property type="entry name" value="CrgA"/>
    <property type="match status" value="1"/>
</dbReference>
<evidence type="ECO:0000256" key="3">
    <source>
        <dbReference type="ARBA" id="ARBA00022692"/>
    </source>
</evidence>
<name>A0A2I1PCR6_9MICO</name>
<evidence type="ECO:0000313" key="10">
    <source>
        <dbReference type="Proteomes" id="UP000234206"/>
    </source>
</evidence>
<evidence type="ECO:0000313" key="9">
    <source>
        <dbReference type="EMBL" id="PKZ42428.1"/>
    </source>
</evidence>
<dbReference type="Pfam" id="PF06781">
    <property type="entry name" value="CrgA"/>
    <property type="match status" value="1"/>
</dbReference>
<dbReference type="GO" id="GO:0051301">
    <property type="term" value="P:cell division"/>
    <property type="evidence" value="ECO:0007669"/>
    <property type="project" value="UniProtKB-UniRule"/>
</dbReference>
<reference evidence="9 10" key="1">
    <citation type="submission" date="2017-12" db="EMBL/GenBank/DDBJ databases">
        <title>Phylogenetic diversity of female urinary microbiome.</title>
        <authorList>
            <person name="Thomas-White K."/>
            <person name="Wolfe A.J."/>
        </authorList>
    </citation>
    <scope>NUCLEOTIDE SEQUENCE [LARGE SCALE GENOMIC DNA]</scope>
    <source>
        <strain evidence="9 10">UMB1298</strain>
    </source>
</reference>
<evidence type="ECO:0000256" key="7">
    <source>
        <dbReference type="HAMAP-Rule" id="MF_00631"/>
    </source>
</evidence>
<evidence type="ECO:0000256" key="5">
    <source>
        <dbReference type="ARBA" id="ARBA00023136"/>
    </source>
</evidence>
<gene>
    <name evidence="7" type="primary">crgA</name>
    <name evidence="9" type="ORF">CYJ76_02395</name>
</gene>
<feature type="transmembrane region" description="Helical" evidence="7">
    <location>
        <begin position="66"/>
        <end position="86"/>
    </location>
</feature>
<dbReference type="Proteomes" id="UP000234206">
    <property type="component" value="Unassembled WGS sequence"/>
</dbReference>
<keyword evidence="6 7" id="KW-0131">Cell cycle</keyword>
<keyword evidence="1 7" id="KW-1003">Cell membrane</keyword>
<sequence>MTELPPELRDADDTQDPHREEIASSAPGVNPGWLVPTMVGLMVLGVLWVVVYYVTQGRYPVEAWGYYNVAAGMALLMGGFLLATRWQ</sequence>
<feature type="compositionally biased region" description="Basic and acidic residues" evidence="8">
    <location>
        <begin position="1"/>
        <end position="22"/>
    </location>
</feature>
<comment type="similarity">
    <text evidence="7">Belongs to the CrgA family.</text>
</comment>
<keyword evidence="3 7" id="KW-0812">Transmembrane</keyword>
<comment type="caution">
    <text evidence="9">The sequence shown here is derived from an EMBL/GenBank/DDBJ whole genome shotgun (WGS) entry which is preliminary data.</text>
</comment>
<dbReference type="GO" id="GO:0005886">
    <property type="term" value="C:plasma membrane"/>
    <property type="evidence" value="ECO:0007669"/>
    <property type="project" value="UniProtKB-SubCell"/>
</dbReference>
<evidence type="ECO:0000256" key="8">
    <source>
        <dbReference type="SAM" id="MobiDB-lite"/>
    </source>
</evidence>
<feature type="region of interest" description="Disordered" evidence="8">
    <location>
        <begin position="1"/>
        <end position="29"/>
    </location>
</feature>
<accession>A0A2I1PCR6</accession>
<comment type="subcellular location">
    <subcellularLocation>
        <location evidence="7">Cell membrane</location>
        <topology evidence="7">Multi-pass membrane protein</topology>
    </subcellularLocation>
</comment>
<feature type="transmembrane region" description="Helical" evidence="7">
    <location>
        <begin position="33"/>
        <end position="54"/>
    </location>
</feature>
<dbReference type="OrthoDB" id="5189646at2"/>
<protein>
    <recommendedName>
        <fullName evidence="7">Cell division protein CrgA</fullName>
    </recommendedName>
</protein>
<organism evidence="9 10">
    <name type="scientific">Kytococcus schroeteri</name>
    <dbReference type="NCBI Taxonomy" id="138300"/>
    <lineage>
        <taxon>Bacteria</taxon>
        <taxon>Bacillati</taxon>
        <taxon>Actinomycetota</taxon>
        <taxon>Actinomycetes</taxon>
        <taxon>Micrococcales</taxon>
        <taxon>Kytococcaceae</taxon>
        <taxon>Kytococcus</taxon>
    </lineage>
</organism>
<comment type="function">
    <text evidence="7">Involved in cell division.</text>
</comment>
<dbReference type="RefSeq" id="WP_070705401.1">
    <property type="nucleotide sequence ID" value="NZ_JBHLVH010000002.1"/>
</dbReference>
<evidence type="ECO:0000256" key="6">
    <source>
        <dbReference type="ARBA" id="ARBA00023306"/>
    </source>
</evidence>
<dbReference type="InterPro" id="IPR009619">
    <property type="entry name" value="CrgA"/>
</dbReference>
<evidence type="ECO:0000256" key="2">
    <source>
        <dbReference type="ARBA" id="ARBA00022618"/>
    </source>
</evidence>
<evidence type="ECO:0000256" key="1">
    <source>
        <dbReference type="ARBA" id="ARBA00022475"/>
    </source>
</evidence>
<proteinExistence type="inferred from homology"/>
<dbReference type="AlphaFoldDB" id="A0A2I1PCR6"/>
<keyword evidence="4 7" id="KW-1133">Transmembrane helix</keyword>
<keyword evidence="5 7" id="KW-0472">Membrane</keyword>
<dbReference type="EMBL" id="PKIZ01000003">
    <property type="protein sequence ID" value="PKZ42428.1"/>
    <property type="molecule type" value="Genomic_DNA"/>
</dbReference>